<reference evidence="2 3" key="1">
    <citation type="journal article" date="2019" name="Appl. Microbiol. Biotechnol.">
        <title>Genome sequence of Isaria javanica and comparative genome analysis insights into family S53 peptidase evolution in fungal entomopathogens.</title>
        <authorList>
            <person name="Lin R."/>
            <person name="Zhang X."/>
            <person name="Xin B."/>
            <person name="Zou M."/>
            <person name="Gao Y."/>
            <person name="Qin F."/>
            <person name="Hu Q."/>
            <person name="Xie B."/>
            <person name="Cheng X."/>
        </authorList>
    </citation>
    <scope>NUCLEOTIDE SEQUENCE [LARGE SCALE GENOMIC DNA]</scope>
    <source>
        <strain evidence="2 3">IJ1G</strain>
    </source>
</reference>
<dbReference type="InterPro" id="IPR029033">
    <property type="entry name" value="His_PPase_superfam"/>
</dbReference>
<organism evidence="2 3">
    <name type="scientific">Cordyceps javanica</name>
    <dbReference type="NCBI Taxonomy" id="43265"/>
    <lineage>
        <taxon>Eukaryota</taxon>
        <taxon>Fungi</taxon>
        <taxon>Dikarya</taxon>
        <taxon>Ascomycota</taxon>
        <taxon>Pezizomycotina</taxon>
        <taxon>Sordariomycetes</taxon>
        <taxon>Hypocreomycetidae</taxon>
        <taxon>Hypocreales</taxon>
        <taxon>Cordycipitaceae</taxon>
        <taxon>Cordyceps</taxon>
    </lineage>
</organism>
<evidence type="ECO:0000313" key="3">
    <source>
        <dbReference type="Proteomes" id="UP000315783"/>
    </source>
</evidence>
<dbReference type="Pfam" id="PF00300">
    <property type="entry name" value="His_Phos_1"/>
    <property type="match status" value="1"/>
</dbReference>
<sequence>MASWAFSAPDGYFDDCAALAAQLPEGRLTTRPLFALTPRAYPSDDAASHDDQRPWARFTGHFEALNRESPENVSYKIMFLTRHGQGYHNLKNNLGRDEEGENHDALLKNGDDDDDADDADDALFDASLTPLGVAQATALADLWLASVAADGLPVPRRLYTSPLARCLQTSLHQLKPVADAHGLPYRPVVKEALRERWTTHRCNGRRPRAWIAARWPACVVEDGFPEADLLGARPRPETEAEHRVRVLAALRDVFEADDDVVVVAWTFHSLAMRTLLGALGMVPFKVQPATTVALLVRGEKTDQQASS</sequence>
<dbReference type="GO" id="GO:0005737">
    <property type="term" value="C:cytoplasm"/>
    <property type="evidence" value="ECO:0007669"/>
    <property type="project" value="TreeGrafter"/>
</dbReference>
<dbReference type="PANTHER" id="PTHR48100">
    <property type="entry name" value="BROAD-SPECIFICITY PHOSPHATASE YOR283W-RELATED"/>
    <property type="match status" value="1"/>
</dbReference>
<evidence type="ECO:0000313" key="2">
    <source>
        <dbReference type="EMBL" id="TQV94249.1"/>
    </source>
</evidence>
<gene>
    <name evidence="2" type="ORF">IF1G_07128</name>
</gene>
<dbReference type="CDD" id="cd07067">
    <property type="entry name" value="HP_PGM_like"/>
    <property type="match status" value="1"/>
</dbReference>
<keyword evidence="3" id="KW-1185">Reference proteome</keyword>
<dbReference type="Gene3D" id="3.40.50.1240">
    <property type="entry name" value="Phosphoglycerate mutase-like"/>
    <property type="match status" value="1"/>
</dbReference>
<dbReference type="SMART" id="SM00855">
    <property type="entry name" value="PGAM"/>
    <property type="match status" value="1"/>
</dbReference>
<dbReference type="AlphaFoldDB" id="A0A545VWM5"/>
<dbReference type="PANTHER" id="PTHR48100:SF1">
    <property type="entry name" value="HISTIDINE PHOSPHATASE FAMILY PROTEIN-RELATED"/>
    <property type="match status" value="1"/>
</dbReference>
<feature type="region of interest" description="Disordered" evidence="1">
    <location>
        <begin position="92"/>
        <end position="114"/>
    </location>
</feature>
<dbReference type="InterPro" id="IPR013078">
    <property type="entry name" value="His_Pase_superF_clade-1"/>
</dbReference>
<name>A0A545VWM5_9HYPO</name>
<accession>A0A545VWM5</accession>
<evidence type="ECO:0000256" key="1">
    <source>
        <dbReference type="SAM" id="MobiDB-lite"/>
    </source>
</evidence>
<dbReference type="SUPFAM" id="SSF53254">
    <property type="entry name" value="Phosphoglycerate mutase-like"/>
    <property type="match status" value="1"/>
</dbReference>
<proteinExistence type="predicted"/>
<dbReference type="GO" id="GO:0016791">
    <property type="term" value="F:phosphatase activity"/>
    <property type="evidence" value="ECO:0007669"/>
    <property type="project" value="TreeGrafter"/>
</dbReference>
<dbReference type="EMBL" id="SPUK01000010">
    <property type="protein sequence ID" value="TQV94249.1"/>
    <property type="molecule type" value="Genomic_DNA"/>
</dbReference>
<dbReference type="InterPro" id="IPR050275">
    <property type="entry name" value="PGM_Phosphatase"/>
</dbReference>
<dbReference type="Proteomes" id="UP000315783">
    <property type="component" value="Unassembled WGS sequence"/>
</dbReference>
<feature type="compositionally biased region" description="Basic and acidic residues" evidence="1">
    <location>
        <begin position="94"/>
        <end position="110"/>
    </location>
</feature>
<dbReference type="OrthoDB" id="496981at2759"/>
<comment type="caution">
    <text evidence="2">The sequence shown here is derived from an EMBL/GenBank/DDBJ whole genome shotgun (WGS) entry which is preliminary data.</text>
</comment>
<protein>
    <submittedName>
        <fullName evidence="2">Phosphoglycerate mutase family protein</fullName>
    </submittedName>
</protein>